<evidence type="ECO:0000256" key="4">
    <source>
        <dbReference type="ARBA" id="ARBA00023163"/>
    </source>
</evidence>
<dbReference type="InterPro" id="IPR003657">
    <property type="entry name" value="WRKY_dom"/>
</dbReference>
<evidence type="ECO:0000256" key="3">
    <source>
        <dbReference type="ARBA" id="ARBA00023125"/>
    </source>
</evidence>
<protein>
    <recommendedName>
        <fullName evidence="7">WRKY domain-containing protein</fullName>
    </recommendedName>
</protein>
<evidence type="ECO:0000313" key="8">
    <source>
        <dbReference type="EMBL" id="KRH38314.1"/>
    </source>
</evidence>
<evidence type="ECO:0000256" key="1">
    <source>
        <dbReference type="ARBA" id="ARBA00004123"/>
    </source>
</evidence>
<dbReference type="Pfam" id="PF03106">
    <property type="entry name" value="WRKY"/>
    <property type="match status" value="1"/>
</dbReference>
<dbReference type="EMBL" id="CM000842">
    <property type="protein sequence ID" value="KRH38314.1"/>
    <property type="molecule type" value="Genomic_DNA"/>
</dbReference>
<dbReference type="SUPFAM" id="SSF118290">
    <property type="entry name" value="WRKY DNA-binding domain"/>
    <property type="match status" value="1"/>
</dbReference>
<dbReference type="PANTHER" id="PTHR31429:SF106">
    <property type="entry name" value="WRKY TRANSCRIPTION FACTOR 31-RELATED"/>
    <property type="match status" value="1"/>
</dbReference>
<dbReference type="GO" id="GO:0003700">
    <property type="term" value="F:DNA-binding transcription factor activity"/>
    <property type="evidence" value="ECO:0007669"/>
    <property type="project" value="InterPro"/>
</dbReference>
<evidence type="ECO:0000259" key="7">
    <source>
        <dbReference type="PROSITE" id="PS50811"/>
    </source>
</evidence>
<reference evidence="8 9" key="1">
    <citation type="journal article" date="2010" name="Nature">
        <title>Genome sequence of the palaeopolyploid soybean.</title>
        <authorList>
            <person name="Schmutz J."/>
            <person name="Cannon S.B."/>
            <person name="Schlueter J."/>
            <person name="Ma J."/>
            <person name="Mitros T."/>
            <person name="Nelson W."/>
            <person name="Hyten D.L."/>
            <person name="Song Q."/>
            <person name="Thelen J.J."/>
            <person name="Cheng J."/>
            <person name="Xu D."/>
            <person name="Hellsten U."/>
            <person name="May G.D."/>
            <person name="Yu Y."/>
            <person name="Sakurai T."/>
            <person name="Umezawa T."/>
            <person name="Bhattacharyya M.K."/>
            <person name="Sandhu D."/>
            <person name="Valliyodan B."/>
            <person name="Lindquist E."/>
            <person name="Peto M."/>
            <person name="Grant D."/>
            <person name="Shu S."/>
            <person name="Goodstein D."/>
            <person name="Barry K."/>
            <person name="Futrell-Griggs M."/>
            <person name="Abernathy B."/>
            <person name="Du J."/>
            <person name="Tian Z."/>
            <person name="Zhu L."/>
            <person name="Gill N."/>
            <person name="Joshi T."/>
            <person name="Libault M."/>
            <person name="Sethuraman A."/>
            <person name="Zhang X.-C."/>
            <person name="Shinozaki K."/>
            <person name="Nguyen H.T."/>
            <person name="Wing R.A."/>
            <person name="Cregan P."/>
            <person name="Specht J."/>
            <person name="Grimwood J."/>
            <person name="Rokhsar D."/>
            <person name="Stacey G."/>
            <person name="Shoemaker R.C."/>
            <person name="Jackson S.A."/>
        </authorList>
    </citation>
    <scope>NUCLEOTIDE SEQUENCE</scope>
    <source>
        <strain evidence="9">cv. Williams 82</strain>
        <tissue evidence="8">Callus</tissue>
    </source>
</reference>
<reference evidence="8" key="3">
    <citation type="submission" date="2018-07" db="EMBL/GenBank/DDBJ databases">
        <title>WGS assembly of Glycine max.</title>
        <authorList>
            <person name="Schmutz J."/>
            <person name="Cannon S."/>
            <person name="Schlueter J."/>
            <person name="Ma J."/>
            <person name="Mitros T."/>
            <person name="Nelson W."/>
            <person name="Hyten D."/>
            <person name="Song Q."/>
            <person name="Thelen J."/>
            <person name="Cheng J."/>
            <person name="Xu D."/>
            <person name="Hellsten U."/>
            <person name="May G."/>
            <person name="Yu Y."/>
            <person name="Sakurai T."/>
            <person name="Umezawa T."/>
            <person name="Bhattacharyya M."/>
            <person name="Sandhu D."/>
            <person name="Valliyodan B."/>
            <person name="Lindquist E."/>
            <person name="Peto M."/>
            <person name="Grant D."/>
            <person name="Shu S."/>
            <person name="Goodstein D."/>
            <person name="Barry K."/>
            <person name="Futrell-Griggs M."/>
            <person name="Abernathy B."/>
            <person name="Du J."/>
            <person name="Tian Z."/>
            <person name="Zhu L."/>
            <person name="Gill N."/>
            <person name="Joshi T."/>
            <person name="Libault M."/>
            <person name="Sethuraman A."/>
            <person name="Zhang X."/>
            <person name="Shinozaki K."/>
            <person name="Nguyen H."/>
            <person name="Wing R."/>
            <person name="Cregan P."/>
            <person name="Specht J."/>
            <person name="Grimwood J."/>
            <person name="Rokhsar D."/>
            <person name="Stacey G."/>
            <person name="Shoemaker R."/>
            <person name="Jackson S."/>
        </authorList>
    </citation>
    <scope>NUCLEOTIDE SEQUENCE</scope>
    <source>
        <tissue evidence="8">Callus</tissue>
    </source>
</reference>
<dbReference type="InterPro" id="IPR044810">
    <property type="entry name" value="WRKY_plant"/>
</dbReference>
<dbReference type="PANTHER" id="PTHR31429">
    <property type="entry name" value="WRKY TRANSCRIPTION FACTOR 36-RELATED"/>
    <property type="match status" value="1"/>
</dbReference>
<dbReference type="PROSITE" id="PS50811">
    <property type="entry name" value="WRKY"/>
    <property type="match status" value="1"/>
</dbReference>
<evidence type="ECO:0000256" key="2">
    <source>
        <dbReference type="ARBA" id="ARBA00023015"/>
    </source>
</evidence>
<comment type="subcellular location">
    <subcellularLocation>
        <location evidence="1">Nucleus</location>
    </subcellularLocation>
</comment>
<dbReference type="EnsemblPlants" id="KRH38314">
    <property type="protein sequence ID" value="KRH38314"/>
    <property type="gene ID" value="GLYMA_09G127100"/>
</dbReference>
<dbReference type="Proteomes" id="UP000008827">
    <property type="component" value="Chromosome 9"/>
</dbReference>
<reference evidence="9" key="2">
    <citation type="submission" date="2018-02" db="UniProtKB">
        <authorList>
            <consortium name="EnsemblPlants"/>
        </authorList>
    </citation>
    <scope>IDENTIFICATION</scope>
    <source>
        <strain evidence="9">Williams 82</strain>
    </source>
</reference>
<evidence type="ECO:0000313" key="10">
    <source>
        <dbReference type="Proteomes" id="UP000008827"/>
    </source>
</evidence>
<gene>
    <name evidence="8" type="ORF">GLYMA_09G127100</name>
</gene>
<feature type="domain" description="WRKY" evidence="7">
    <location>
        <begin position="154"/>
        <end position="191"/>
    </location>
</feature>
<keyword evidence="5" id="KW-0539">Nucleus</keyword>
<proteinExistence type="predicted"/>
<feature type="region of interest" description="Disordered" evidence="6">
    <location>
        <begin position="43"/>
        <end position="66"/>
    </location>
</feature>
<evidence type="ECO:0000256" key="6">
    <source>
        <dbReference type="SAM" id="MobiDB-lite"/>
    </source>
</evidence>
<name>A0A0R0I7N3_SOYBN</name>
<evidence type="ECO:0000256" key="5">
    <source>
        <dbReference type="ARBA" id="ARBA00023242"/>
    </source>
</evidence>
<keyword evidence="10" id="KW-1185">Reference proteome</keyword>
<dbReference type="GO" id="GO:0005634">
    <property type="term" value="C:nucleus"/>
    <property type="evidence" value="ECO:0007669"/>
    <property type="project" value="UniProtKB-SubCell"/>
</dbReference>
<evidence type="ECO:0000313" key="9">
    <source>
        <dbReference type="EnsemblPlants" id="KRH38314"/>
    </source>
</evidence>
<dbReference type="Gene3D" id="2.20.25.80">
    <property type="entry name" value="WRKY domain"/>
    <property type="match status" value="1"/>
</dbReference>
<dbReference type="SMART" id="SM00774">
    <property type="entry name" value="WRKY"/>
    <property type="match status" value="1"/>
</dbReference>
<keyword evidence="2" id="KW-0805">Transcription regulation</keyword>
<dbReference type="Gramene" id="KRH38314">
    <property type="protein sequence ID" value="KRH38314"/>
    <property type="gene ID" value="GLYMA_09G127100"/>
</dbReference>
<accession>A0A0R0I7N3</accession>
<dbReference type="InterPro" id="IPR036576">
    <property type="entry name" value="WRKY_dom_sf"/>
</dbReference>
<dbReference type="GO" id="GO:0043565">
    <property type="term" value="F:sequence-specific DNA binding"/>
    <property type="evidence" value="ECO:0007669"/>
    <property type="project" value="InterPro"/>
</dbReference>
<keyword evidence="4" id="KW-0804">Transcription</keyword>
<dbReference type="SMR" id="A0A0R0I7N3"/>
<sequence>MNAENKKLKEMLSHVTGNYTVLQMHLVTLMQQNQQRTETMENGGKVEDKNHGVGGGKVPRKFLDIGPSDRAKVDDQVFDSSFDERTRSSMPQNNNVKLEQEMEQEITMVIKASSLQKVNPSNPMDQSTAEATMRKAPTLSNSQNELSNLLLLQISDGCQWRKYGQKMAKGNPCPQAYYRCIMAVGCPFRKQKLIVQLPGASSSSFLSKATLGGEAPSSLTYSLVVGASPLLFSFAFRCISMV</sequence>
<dbReference type="InParanoid" id="A0A0R0I7N3"/>
<keyword evidence="3" id="KW-0238">DNA-binding</keyword>
<organism evidence="8">
    <name type="scientific">Glycine max</name>
    <name type="common">Soybean</name>
    <name type="synonym">Glycine hispida</name>
    <dbReference type="NCBI Taxonomy" id="3847"/>
    <lineage>
        <taxon>Eukaryota</taxon>
        <taxon>Viridiplantae</taxon>
        <taxon>Streptophyta</taxon>
        <taxon>Embryophyta</taxon>
        <taxon>Tracheophyta</taxon>
        <taxon>Spermatophyta</taxon>
        <taxon>Magnoliopsida</taxon>
        <taxon>eudicotyledons</taxon>
        <taxon>Gunneridae</taxon>
        <taxon>Pentapetalae</taxon>
        <taxon>rosids</taxon>
        <taxon>fabids</taxon>
        <taxon>Fabales</taxon>
        <taxon>Fabaceae</taxon>
        <taxon>Papilionoideae</taxon>
        <taxon>50 kb inversion clade</taxon>
        <taxon>NPAAA clade</taxon>
        <taxon>indigoferoid/millettioid clade</taxon>
        <taxon>Phaseoleae</taxon>
        <taxon>Glycine</taxon>
        <taxon>Glycine subgen. Soja</taxon>
    </lineage>
</organism>
<dbReference type="AlphaFoldDB" id="A0A0R0I7N3"/>